<evidence type="ECO:0000256" key="1">
    <source>
        <dbReference type="ARBA" id="ARBA00023002"/>
    </source>
</evidence>
<sequence length="290" mass="29743">MAGFAVTLIGVGNMGGAMAQRLAQLGWAPAIHDLDRAKVEAILPFGALAPENIAQAASKSIATILCVVDAAQVRDVLFGTEGLARHLPAGHVVMLCPTIAPHDVESIATELLAQGVWTLDCPMSGGPARALDGSMSLMVAGPGAARTLCRPLLEALSSKVFDISDRPGDGARTKLVNNLLAGINLVGAAEAMALADRLGLDASRTLDVIAQSSGQSWIGTDRMRRAVAGDLAPRAHMTLLAKDTRLALDAAQAAGFAGPLGEAASAVFAQAVRAGLAGMDDAALLEFLKR</sequence>
<dbReference type="InterPro" id="IPR015815">
    <property type="entry name" value="HIBADH-related"/>
</dbReference>
<protein>
    <submittedName>
        <fullName evidence="5">NAD(P)-dependent oxidoreductase</fullName>
        <ecNumber evidence="5">1.1.-.-</ecNumber>
    </submittedName>
</protein>
<dbReference type="Gene3D" id="1.10.1040.10">
    <property type="entry name" value="N-(1-d-carboxylethyl)-l-norvaline Dehydrogenase, domain 2"/>
    <property type="match status" value="1"/>
</dbReference>
<dbReference type="InterPro" id="IPR029154">
    <property type="entry name" value="HIBADH-like_NADP-bd"/>
</dbReference>
<dbReference type="SUPFAM" id="SSF48179">
    <property type="entry name" value="6-phosphogluconate dehydrogenase C-terminal domain-like"/>
    <property type="match status" value="1"/>
</dbReference>
<comment type="caution">
    <text evidence="5">The sequence shown here is derived from an EMBL/GenBank/DDBJ whole genome shotgun (WGS) entry which is preliminary data.</text>
</comment>
<dbReference type="EC" id="1.1.-.-" evidence="5"/>
<proteinExistence type="predicted"/>
<keyword evidence="6" id="KW-1185">Reference proteome</keyword>
<dbReference type="InterPro" id="IPR036291">
    <property type="entry name" value="NAD(P)-bd_dom_sf"/>
</dbReference>
<dbReference type="Proteomes" id="UP001321700">
    <property type="component" value="Unassembled WGS sequence"/>
</dbReference>
<dbReference type="InterPro" id="IPR006115">
    <property type="entry name" value="6PGDH_NADP-bd"/>
</dbReference>
<dbReference type="Pfam" id="PF03446">
    <property type="entry name" value="NAD_binding_2"/>
    <property type="match status" value="1"/>
</dbReference>
<dbReference type="SUPFAM" id="SSF51735">
    <property type="entry name" value="NAD(P)-binding Rossmann-fold domains"/>
    <property type="match status" value="1"/>
</dbReference>
<dbReference type="InterPro" id="IPR008927">
    <property type="entry name" value="6-PGluconate_DH-like_C_sf"/>
</dbReference>
<feature type="domain" description="3-hydroxyisobutyrate dehydrogenase-like NAD-binding" evidence="4">
    <location>
        <begin position="168"/>
        <end position="287"/>
    </location>
</feature>
<dbReference type="EMBL" id="JAVBIK010000001">
    <property type="protein sequence ID" value="MDT7519424.1"/>
    <property type="molecule type" value="Genomic_DNA"/>
</dbReference>
<evidence type="ECO:0000313" key="6">
    <source>
        <dbReference type="Proteomes" id="UP001321700"/>
    </source>
</evidence>
<gene>
    <name evidence="5" type="ORF">RAE19_12010</name>
</gene>
<name>A0ABU3KNS1_9BURK</name>
<evidence type="ECO:0000259" key="4">
    <source>
        <dbReference type="Pfam" id="PF14833"/>
    </source>
</evidence>
<dbReference type="GO" id="GO:0016491">
    <property type="term" value="F:oxidoreductase activity"/>
    <property type="evidence" value="ECO:0007669"/>
    <property type="project" value="UniProtKB-KW"/>
</dbReference>
<dbReference type="PANTHER" id="PTHR43060">
    <property type="entry name" value="3-HYDROXYISOBUTYRATE DEHYDROGENASE-LIKE 1, MITOCHONDRIAL-RELATED"/>
    <property type="match status" value="1"/>
</dbReference>
<keyword evidence="1 5" id="KW-0560">Oxidoreductase</keyword>
<accession>A0ABU3KNS1</accession>
<reference evidence="5 6" key="1">
    <citation type="submission" date="2023-08" db="EMBL/GenBank/DDBJ databases">
        <title>Rhodoferax potami sp. nov. and Rhodoferax mekongensis sp. nov., isolated from the Mekong River in Thailand.</title>
        <authorList>
            <person name="Kitikhun S."/>
            <person name="Charoenyingcharoen P."/>
            <person name="Siriarchawattana P."/>
            <person name="Likhitrattanapisal S."/>
            <person name="Nilsakha T."/>
            <person name="Chanpet A."/>
            <person name="Rattanawaree P."/>
            <person name="Ingsriswang S."/>
        </authorList>
    </citation>
    <scope>NUCLEOTIDE SEQUENCE [LARGE SCALE GENOMIC DNA]</scope>
    <source>
        <strain evidence="5 6">TBRC 17660</strain>
    </source>
</reference>
<dbReference type="InterPro" id="IPR013328">
    <property type="entry name" value="6PGD_dom2"/>
</dbReference>
<dbReference type="Gene3D" id="3.40.50.720">
    <property type="entry name" value="NAD(P)-binding Rossmann-like Domain"/>
    <property type="match status" value="1"/>
</dbReference>
<organism evidence="5 6">
    <name type="scientific">Rhodoferax potami</name>
    <dbReference type="NCBI Taxonomy" id="3068338"/>
    <lineage>
        <taxon>Bacteria</taxon>
        <taxon>Pseudomonadati</taxon>
        <taxon>Pseudomonadota</taxon>
        <taxon>Betaproteobacteria</taxon>
        <taxon>Burkholderiales</taxon>
        <taxon>Comamonadaceae</taxon>
        <taxon>Rhodoferax</taxon>
    </lineage>
</organism>
<evidence type="ECO:0000256" key="2">
    <source>
        <dbReference type="ARBA" id="ARBA00023027"/>
    </source>
</evidence>
<keyword evidence="2" id="KW-0520">NAD</keyword>
<evidence type="ECO:0000259" key="3">
    <source>
        <dbReference type="Pfam" id="PF03446"/>
    </source>
</evidence>
<dbReference type="Pfam" id="PF14833">
    <property type="entry name" value="NAD_binding_11"/>
    <property type="match status" value="1"/>
</dbReference>
<dbReference type="PIRSF" id="PIRSF000103">
    <property type="entry name" value="HIBADH"/>
    <property type="match status" value="1"/>
</dbReference>
<evidence type="ECO:0000313" key="5">
    <source>
        <dbReference type="EMBL" id="MDT7519424.1"/>
    </source>
</evidence>
<dbReference type="RefSeq" id="WP_313875103.1">
    <property type="nucleotide sequence ID" value="NZ_JAVBIK010000001.1"/>
</dbReference>
<feature type="domain" description="6-phosphogluconate dehydrogenase NADP-binding" evidence="3">
    <location>
        <begin position="6"/>
        <end position="161"/>
    </location>
</feature>